<dbReference type="EMBL" id="FXUO01000001">
    <property type="protein sequence ID" value="SMP88713.1"/>
    <property type="molecule type" value="Genomic_DNA"/>
</dbReference>
<reference evidence="3 4" key="1">
    <citation type="submission" date="2017-05" db="EMBL/GenBank/DDBJ databases">
        <authorList>
            <person name="Varghese N."/>
            <person name="Submissions S."/>
        </authorList>
    </citation>
    <scope>NUCLEOTIDE SEQUENCE [LARGE SCALE GENOMIC DNA]</scope>
    <source>
        <strain evidence="3 4">DSM 18015</strain>
    </source>
</reference>
<evidence type="ECO:0000259" key="1">
    <source>
        <dbReference type="Pfam" id="PF18096"/>
    </source>
</evidence>
<organism evidence="3 4">
    <name type="scientific">Epilithonimonas pallida</name>
    <dbReference type="NCBI Taxonomy" id="373671"/>
    <lineage>
        <taxon>Bacteria</taxon>
        <taxon>Pseudomonadati</taxon>
        <taxon>Bacteroidota</taxon>
        <taxon>Flavobacteriia</taxon>
        <taxon>Flavobacteriales</taxon>
        <taxon>Weeksellaceae</taxon>
        <taxon>Chryseobacterium group</taxon>
        <taxon>Epilithonimonas</taxon>
    </lineage>
</organism>
<dbReference type="RefSeq" id="WP_283415417.1">
    <property type="nucleotide sequence ID" value="NZ_FXUO01000001.1"/>
</dbReference>
<dbReference type="CDD" id="cd02440">
    <property type="entry name" value="AdoMet_MTases"/>
    <property type="match status" value="1"/>
</dbReference>
<evidence type="ECO:0000259" key="2">
    <source>
        <dbReference type="Pfam" id="PF22013"/>
    </source>
</evidence>
<dbReference type="Pfam" id="PF18096">
    <property type="entry name" value="Thump_like"/>
    <property type="match status" value="1"/>
</dbReference>
<gene>
    <name evidence="3" type="ORF">SAMN05421679_101541</name>
</gene>
<accession>A0ABY1QY67</accession>
<feature type="domain" description="THUMP-like" evidence="1">
    <location>
        <begin position="334"/>
        <end position="389"/>
    </location>
</feature>
<dbReference type="Gene3D" id="3.40.50.150">
    <property type="entry name" value="Vaccinia Virus protein VP39"/>
    <property type="match status" value="1"/>
</dbReference>
<dbReference type="SUPFAM" id="SSF53335">
    <property type="entry name" value="S-adenosyl-L-methionine-dependent methyltransferases"/>
    <property type="match status" value="1"/>
</dbReference>
<evidence type="ECO:0000313" key="3">
    <source>
        <dbReference type="EMBL" id="SMP88713.1"/>
    </source>
</evidence>
<dbReference type="Gene3D" id="1.10.10.1110">
    <property type="entry name" value="Methyltransferase PG1098, N-terminal domain"/>
    <property type="match status" value="1"/>
</dbReference>
<comment type="caution">
    <text evidence="3">The sequence shown here is derived from an EMBL/GenBank/DDBJ whole genome shotgun (WGS) entry which is preliminary data.</text>
</comment>
<dbReference type="Pfam" id="PF22013">
    <property type="entry name" value="PG_1098_Fer"/>
    <property type="match status" value="1"/>
</dbReference>
<sequence length="394" mass="45526">MNFSKLINSDIQNYINQNLNSDLTKLLLKKSPFPDISIQQIVQQIKGRKIAEKKFPFLAKEGIIFPPNLILEQASSQSTAEYKAQNLKGKSFLDLTCGLGIDAYFLSKNFDEVTLIEQNPELISIVEHNWKILHRKANFINENLETFLESLREPQTDNFTNFDLVYLDPARRDQQNKKKFLLEDLSPNLLKIEEKLKLISDKTIVKLSPLIDISYLISELKNITEIQIIAVKNEVKELLLIIDKQDASCELQDVSIRCVNLESNEEEFCFNFNDERSAKSEFSESLNFLYIPNNSILKAGAFNMISEKFGLKKLHPNTHFYTSKHKIEKFPGRILQIEKIDAKDLKKGEKYNIVSKNYPLKPEEIKKKYKLNDGGNHYLIFTQSVKGKEILKSL</sequence>
<dbReference type="PANTHER" id="PTHR14741:SF32">
    <property type="entry name" value="TRIMETHYLGUANOSINE SYNTHASE"/>
    <property type="match status" value="1"/>
</dbReference>
<feature type="domain" description="PG-1098 ferredoxin-like" evidence="2">
    <location>
        <begin position="288"/>
        <end position="331"/>
    </location>
</feature>
<evidence type="ECO:0008006" key="5">
    <source>
        <dbReference type="Google" id="ProtNLM"/>
    </source>
</evidence>
<dbReference type="InterPro" id="IPR054168">
    <property type="entry name" value="PG_1098_Fer"/>
</dbReference>
<keyword evidence="4" id="KW-1185">Reference proteome</keyword>
<name>A0ABY1QY67_9FLAO</name>
<dbReference type="InterPro" id="IPR029063">
    <property type="entry name" value="SAM-dependent_MTases_sf"/>
</dbReference>
<protein>
    <recommendedName>
        <fullName evidence="5">THUMP-like domain-containing protein</fullName>
    </recommendedName>
</protein>
<dbReference type="InterPro" id="IPR041497">
    <property type="entry name" value="Thump-like"/>
</dbReference>
<evidence type="ECO:0000313" key="4">
    <source>
        <dbReference type="Proteomes" id="UP001158050"/>
    </source>
</evidence>
<dbReference type="Proteomes" id="UP001158050">
    <property type="component" value="Unassembled WGS sequence"/>
</dbReference>
<proteinExistence type="predicted"/>
<dbReference type="Pfam" id="PF03602">
    <property type="entry name" value="Cons_hypoth95"/>
    <property type="match status" value="1"/>
</dbReference>
<dbReference type="PANTHER" id="PTHR14741">
    <property type="entry name" value="S-ADENOSYLMETHIONINE-DEPENDENT METHYLTRANSFERASE RELATED"/>
    <property type="match status" value="1"/>
</dbReference>